<evidence type="ECO:0000313" key="1">
    <source>
        <dbReference type="EMBL" id="MBM7506598.1"/>
    </source>
</evidence>
<proteinExistence type="predicted"/>
<dbReference type="RefSeq" id="WP_227491813.1">
    <property type="nucleotide sequence ID" value="NZ_JACDTV010000008.1"/>
</dbReference>
<evidence type="ECO:0000313" key="2">
    <source>
        <dbReference type="Proteomes" id="UP000732378"/>
    </source>
</evidence>
<organism evidence="1 2">
    <name type="scientific">Nocardioides salarius</name>
    <dbReference type="NCBI Taxonomy" id="374513"/>
    <lineage>
        <taxon>Bacteria</taxon>
        <taxon>Bacillati</taxon>
        <taxon>Actinomycetota</taxon>
        <taxon>Actinomycetes</taxon>
        <taxon>Propionibacteriales</taxon>
        <taxon>Nocardioidaceae</taxon>
        <taxon>Nocardioides</taxon>
    </lineage>
</organism>
<reference evidence="1 2" key="1">
    <citation type="submission" date="2021-01" db="EMBL/GenBank/DDBJ databases">
        <title>Sequencing the genomes of 1000 actinobacteria strains.</title>
        <authorList>
            <person name="Klenk H.-P."/>
        </authorList>
    </citation>
    <scope>NUCLEOTIDE SEQUENCE [LARGE SCALE GENOMIC DNA]</scope>
    <source>
        <strain evidence="1 2">DSM 18239</strain>
    </source>
</reference>
<evidence type="ECO:0008006" key="3">
    <source>
        <dbReference type="Google" id="ProtNLM"/>
    </source>
</evidence>
<sequence length="79" mass="8721">MAVLFFLVVGVRLELDGRLPVELARAALVVEVLRGRVLELPDRVEDPFVDVLVLRDPGGEDVRVAMLATLGERLTSPRD</sequence>
<comment type="caution">
    <text evidence="1">The sequence shown here is derived from an EMBL/GenBank/DDBJ whole genome shotgun (WGS) entry which is preliminary data.</text>
</comment>
<gene>
    <name evidence="1" type="ORF">JOE61_000412</name>
</gene>
<accession>A0ABS2M5Z4</accession>
<keyword evidence="2" id="KW-1185">Reference proteome</keyword>
<protein>
    <recommendedName>
        <fullName evidence="3">Secreted protein</fullName>
    </recommendedName>
</protein>
<name>A0ABS2M5Z4_9ACTN</name>
<dbReference type="EMBL" id="JAFBBZ010000001">
    <property type="protein sequence ID" value="MBM7506598.1"/>
    <property type="molecule type" value="Genomic_DNA"/>
</dbReference>
<dbReference type="Proteomes" id="UP000732378">
    <property type="component" value="Unassembled WGS sequence"/>
</dbReference>